<dbReference type="OrthoDB" id="10533666at2759"/>
<feature type="compositionally biased region" description="Basic residues" evidence="1">
    <location>
        <begin position="94"/>
        <end position="103"/>
    </location>
</feature>
<name>A0A2P5CVP9_TREOI</name>
<organism evidence="2 3">
    <name type="scientific">Trema orientale</name>
    <name type="common">Charcoal tree</name>
    <name type="synonym">Celtis orientalis</name>
    <dbReference type="NCBI Taxonomy" id="63057"/>
    <lineage>
        <taxon>Eukaryota</taxon>
        <taxon>Viridiplantae</taxon>
        <taxon>Streptophyta</taxon>
        <taxon>Embryophyta</taxon>
        <taxon>Tracheophyta</taxon>
        <taxon>Spermatophyta</taxon>
        <taxon>Magnoliopsida</taxon>
        <taxon>eudicotyledons</taxon>
        <taxon>Gunneridae</taxon>
        <taxon>Pentapetalae</taxon>
        <taxon>rosids</taxon>
        <taxon>fabids</taxon>
        <taxon>Rosales</taxon>
        <taxon>Cannabaceae</taxon>
        <taxon>Trema</taxon>
    </lineage>
</organism>
<reference evidence="3" key="1">
    <citation type="submission" date="2016-06" db="EMBL/GenBank/DDBJ databases">
        <title>Parallel loss of symbiosis genes in relatives of nitrogen-fixing non-legume Parasponia.</title>
        <authorList>
            <person name="Van Velzen R."/>
            <person name="Holmer R."/>
            <person name="Bu F."/>
            <person name="Rutten L."/>
            <person name="Van Zeijl A."/>
            <person name="Liu W."/>
            <person name="Santuari L."/>
            <person name="Cao Q."/>
            <person name="Sharma T."/>
            <person name="Shen D."/>
            <person name="Roswanjaya Y."/>
            <person name="Wardhani T."/>
            <person name="Kalhor M.S."/>
            <person name="Jansen J."/>
            <person name="Van den Hoogen J."/>
            <person name="Gungor B."/>
            <person name="Hartog M."/>
            <person name="Hontelez J."/>
            <person name="Verver J."/>
            <person name="Yang W.-C."/>
            <person name="Schijlen E."/>
            <person name="Repin R."/>
            <person name="Schilthuizen M."/>
            <person name="Schranz E."/>
            <person name="Heidstra R."/>
            <person name="Miyata K."/>
            <person name="Fedorova E."/>
            <person name="Kohlen W."/>
            <person name="Bisseling T."/>
            <person name="Smit S."/>
            <person name="Geurts R."/>
        </authorList>
    </citation>
    <scope>NUCLEOTIDE SEQUENCE [LARGE SCALE GENOMIC DNA]</scope>
    <source>
        <strain evidence="3">cv. RG33-2</strain>
    </source>
</reference>
<feature type="compositionally biased region" description="Basic residues" evidence="1">
    <location>
        <begin position="121"/>
        <end position="132"/>
    </location>
</feature>
<feature type="region of interest" description="Disordered" evidence="1">
    <location>
        <begin position="1"/>
        <end position="50"/>
    </location>
</feature>
<dbReference type="InParanoid" id="A0A2P5CVP9"/>
<gene>
    <name evidence="2" type="ORF">TorRG33x02_271800</name>
</gene>
<feature type="non-terminal residue" evidence="2">
    <location>
        <position position="1"/>
    </location>
</feature>
<feature type="region of interest" description="Disordered" evidence="1">
    <location>
        <begin position="66"/>
        <end position="144"/>
    </location>
</feature>
<comment type="caution">
    <text evidence="2">The sequence shown here is derived from an EMBL/GenBank/DDBJ whole genome shotgun (WGS) entry which is preliminary data.</text>
</comment>
<feature type="compositionally biased region" description="Polar residues" evidence="1">
    <location>
        <begin position="37"/>
        <end position="50"/>
    </location>
</feature>
<dbReference type="EMBL" id="JXTC01000323">
    <property type="protein sequence ID" value="PON65122.1"/>
    <property type="molecule type" value="Genomic_DNA"/>
</dbReference>
<evidence type="ECO:0000313" key="3">
    <source>
        <dbReference type="Proteomes" id="UP000237000"/>
    </source>
</evidence>
<dbReference type="Proteomes" id="UP000237000">
    <property type="component" value="Unassembled WGS sequence"/>
</dbReference>
<proteinExistence type="predicted"/>
<evidence type="ECO:0000313" key="2">
    <source>
        <dbReference type="EMBL" id="PON65122.1"/>
    </source>
</evidence>
<feature type="compositionally biased region" description="Low complexity" evidence="1">
    <location>
        <begin position="82"/>
        <end position="93"/>
    </location>
</feature>
<keyword evidence="3" id="KW-1185">Reference proteome</keyword>
<evidence type="ECO:0000256" key="1">
    <source>
        <dbReference type="SAM" id="MobiDB-lite"/>
    </source>
</evidence>
<accession>A0A2P5CVP9</accession>
<dbReference type="AlphaFoldDB" id="A0A2P5CVP9"/>
<sequence length="161" mass="18299">GIQVEGQKAEAKVHIDLTSSSDSEKEFEDPDYVSRRLQPQQENRNLGSNINIKRPRQVVLALPKFVGSPNPTSRNKVLIASTTTTPPITNPVVIRRRPGRPPKPRTSTTIPPQENREPLVARRRRRRRRRRGAPYSLRKRVDSSGDEVEKRTILAVLIDLT</sequence>
<protein>
    <submittedName>
        <fullName evidence="2">Uncharacterized protein</fullName>
    </submittedName>
</protein>